<proteinExistence type="predicted"/>
<reference evidence="3" key="1">
    <citation type="submission" date="2025-08" db="UniProtKB">
        <authorList>
            <consortium name="RefSeq"/>
        </authorList>
    </citation>
    <scope>IDENTIFICATION</scope>
    <source>
        <tissue evidence="3">Gonads</tissue>
    </source>
</reference>
<dbReference type="PANTHER" id="PTHR35076:SF1">
    <property type="entry name" value="TUBULIN EPSILON AND DELTA COMPLEX PROTEIN 1"/>
    <property type="match status" value="1"/>
</dbReference>
<evidence type="ECO:0000313" key="3">
    <source>
        <dbReference type="RefSeq" id="XP_030764017.1"/>
    </source>
</evidence>
<dbReference type="Proteomes" id="UP000504635">
    <property type="component" value="Unplaced"/>
</dbReference>
<evidence type="ECO:0000259" key="1">
    <source>
        <dbReference type="Pfam" id="PF14970"/>
    </source>
</evidence>
<accession>A0A6J2YKU3</accession>
<name>A0A6J2YKU3_SITOR</name>
<keyword evidence="2" id="KW-1185">Reference proteome</keyword>
<dbReference type="PANTHER" id="PTHR35076">
    <property type="entry name" value="TUBULIN EPSILON AND DELTA COMPLEX PROTEIN 1"/>
    <property type="match status" value="1"/>
</dbReference>
<dbReference type="AlphaFoldDB" id="A0A6J2YKU3"/>
<dbReference type="InterPro" id="IPR027996">
    <property type="entry name" value="TEDC1_dom"/>
</dbReference>
<dbReference type="InterPro" id="IPR043535">
    <property type="entry name" value="TEDC1"/>
</dbReference>
<organism evidence="2 3">
    <name type="scientific">Sitophilus oryzae</name>
    <name type="common">Rice weevil</name>
    <name type="synonym">Curculio oryzae</name>
    <dbReference type="NCBI Taxonomy" id="7048"/>
    <lineage>
        <taxon>Eukaryota</taxon>
        <taxon>Metazoa</taxon>
        <taxon>Ecdysozoa</taxon>
        <taxon>Arthropoda</taxon>
        <taxon>Hexapoda</taxon>
        <taxon>Insecta</taxon>
        <taxon>Pterygota</taxon>
        <taxon>Neoptera</taxon>
        <taxon>Endopterygota</taxon>
        <taxon>Coleoptera</taxon>
        <taxon>Polyphaga</taxon>
        <taxon>Cucujiformia</taxon>
        <taxon>Curculionidae</taxon>
        <taxon>Dryophthorinae</taxon>
        <taxon>Sitophilus</taxon>
    </lineage>
</organism>
<dbReference type="RefSeq" id="XP_030764017.1">
    <property type="nucleotide sequence ID" value="XM_030908157.1"/>
</dbReference>
<dbReference type="OrthoDB" id="9906141at2759"/>
<protein>
    <submittedName>
        <fullName evidence="3">Uncharacterized protein LOC115888421 isoform X1</fullName>
    </submittedName>
</protein>
<dbReference type="Pfam" id="PF14970">
    <property type="entry name" value="TEDC1"/>
    <property type="match status" value="1"/>
</dbReference>
<dbReference type="KEGG" id="soy:115888421"/>
<dbReference type="InParanoid" id="A0A6J2YKU3"/>
<feature type="domain" description="Tubulin epsilon and delta complex protein 1" evidence="1">
    <location>
        <begin position="93"/>
        <end position="255"/>
    </location>
</feature>
<evidence type="ECO:0000313" key="2">
    <source>
        <dbReference type="Proteomes" id="UP000504635"/>
    </source>
</evidence>
<dbReference type="GeneID" id="115888421"/>
<sequence>MKSDLNRMLDERYTNIGLCDWTTMSIDIKNVIGKLCKLLNLIYQTNLKPEYFRLSKFNKTDENVVSVLWNLLFKMLNKNNILEVKGTLADLKYTRKQFYFNTTEHCGSRELLLAISFILCLCLNSQLEKHLEVSVFSENYFFDITSIENISLDFDKLNEEELQNFKKWIEGKISSNENMIYEYSHQITQMYNKLNNNLCVKANGSLTIFELLALNNQSCTEHFINNSEPVLHQLNAYTEWLKHEKIFWKWMESVLYEERKV</sequence>
<gene>
    <name evidence="3" type="primary">LOC115888421</name>
</gene>